<evidence type="ECO:0000313" key="2">
    <source>
        <dbReference type="Proteomes" id="UP000273405"/>
    </source>
</evidence>
<keyword evidence="2" id="KW-1185">Reference proteome</keyword>
<organism evidence="1 2">
    <name type="scientific">Corallococcus sicarius</name>
    <dbReference type="NCBI Taxonomy" id="2316726"/>
    <lineage>
        <taxon>Bacteria</taxon>
        <taxon>Pseudomonadati</taxon>
        <taxon>Myxococcota</taxon>
        <taxon>Myxococcia</taxon>
        <taxon>Myxococcales</taxon>
        <taxon>Cystobacterineae</taxon>
        <taxon>Myxococcaceae</taxon>
        <taxon>Corallococcus</taxon>
    </lineage>
</organism>
<evidence type="ECO:0008006" key="3">
    <source>
        <dbReference type="Google" id="ProtNLM"/>
    </source>
</evidence>
<gene>
    <name evidence="1" type="ORF">D7X12_09340</name>
</gene>
<accession>A0A3A8NNB5</accession>
<sequence length="414" mass="47134">MRIFETRAWTRKTRRRAVGALYPGTLHVEHSWLKDVVLLTALREEKDFELLDVLSSFRRYERVLALLDSAAPGLPAREWAVRRAVCLCHLGRDAEARHTLVDAWGRSEDPLLAFEFSWMAKLRGWELVALPPRDDFDWLLAARFDARPAPLDAARWAESNWLFEEDRKQASVPDLDVGPRYFPYEPSVALWTAVLAVRGGAPVRDTVADALEVATREWPELWNVLTLDPLFQPFVAPPRPETPVLPALLDEKMQLSNILELSPEPGDSGAAIPLGVYCPEPYDFDSDPLFSLHDAVGPFTLWVKRPPEPPFRVELSPADRLGRYDRDVLGTLRALAPHSGDVWFMLRDINHAHADELCIRGGRLGFRRWSLADIESDPDGPFIDQVHALLRQLARRPEARFQSAAFQPWKHEGR</sequence>
<dbReference type="RefSeq" id="WP_120624918.1">
    <property type="nucleotide sequence ID" value="NZ_RAWG01000043.1"/>
</dbReference>
<dbReference type="Proteomes" id="UP000273405">
    <property type="component" value="Unassembled WGS sequence"/>
</dbReference>
<evidence type="ECO:0000313" key="1">
    <source>
        <dbReference type="EMBL" id="RKH44870.1"/>
    </source>
</evidence>
<dbReference type="AlphaFoldDB" id="A0A3A8NNB5"/>
<name>A0A3A8NNB5_9BACT</name>
<comment type="caution">
    <text evidence="1">The sequence shown here is derived from an EMBL/GenBank/DDBJ whole genome shotgun (WGS) entry which is preliminary data.</text>
</comment>
<proteinExistence type="predicted"/>
<reference evidence="2" key="1">
    <citation type="submission" date="2018-09" db="EMBL/GenBank/DDBJ databases">
        <authorList>
            <person name="Livingstone P.G."/>
            <person name="Whitworth D.E."/>
        </authorList>
    </citation>
    <scope>NUCLEOTIDE SEQUENCE [LARGE SCALE GENOMIC DNA]</scope>
    <source>
        <strain evidence="2">CA040B</strain>
    </source>
</reference>
<dbReference type="OrthoDB" id="9830064at2"/>
<protein>
    <recommendedName>
        <fullName evidence="3">Tetratricopeptide repeat protein</fullName>
    </recommendedName>
</protein>
<dbReference type="EMBL" id="RAWG01000043">
    <property type="protein sequence ID" value="RKH44870.1"/>
    <property type="molecule type" value="Genomic_DNA"/>
</dbReference>